<dbReference type="RefSeq" id="WP_368497612.1">
    <property type="nucleotide sequence ID" value="NZ_CP162511.1"/>
</dbReference>
<accession>A0AB39BFP1</accession>
<gene>
    <name evidence="2" type="ORF">ABFY20_18205</name>
</gene>
<evidence type="ECO:0000313" key="2">
    <source>
        <dbReference type="EMBL" id="XDI05228.1"/>
    </source>
</evidence>
<dbReference type="Gene3D" id="3.30.1120.110">
    <property type="match status" value="1"/>
</dbReference>
<proteinExistence type="predicted"/>
<dbReference type="Gene3D" id="3.20.20.510">
    <property type="entry name" value="Uncharacterised protein PF12979, DUF3863"/>
    <property type="match status" value="1"/>
</dbReference>
<organism evidence="2">
    <name type="scientific">Herbiconiux sp. A18JL235</name>
    <dbReference type="NCBI Taxonomy" id="3152363"/>
    <lineage>
        <taxon>Bacteria</taxon>
        <taxon>Bacillati</taxon>
        <taxon>Actinomycetota</taxon>
        <taxon>Actinomycetes</taxon>
        <taxon>Micrococcales</taxon>
        <taxon>Microbacteriaceae</taxon>
        <taxon>Herbiconiux</taxon>
    </lineage>
</organism>
<dbReference type="EMBL" id="CP162511">
    <property type="protein sequence ID" value="XDI05228.1"/>
    <property type="molecule type" value="Genomic_DNA"/>
</dbReference>
<feature type="domain" description="DUF3863" evidence="1">
    <location>
        <begin position="12"/>
        <end position="352"/>
    </location>
</feature>
<evidence type="ECO:0000259" key="1">
    <source>
        <dbReference type="Pfam" id="PF12979"/>
    </source>
</evidence>
<protein>
    <submittedName>
        <fullName evidence="2">DUF3863 domain-containing protein</fullName>
    </submittedName>
</protein>
<dbReference type="Pfam" id="PF12979">
    <property type="entry name" value="DUF3863"/>
    <property type="match status" value="1"/>
</dbReference>
<sequence>MTPSTGRAIGRRLTINTVVRRHQIEATRDRWLWEDESERHSAALIDRFSSTVRDAVSDARVTWALSWGALTDDSPRYAEVRREVARCASAFGDDVTFVPGGFFPNLYGSRESVARDIADAVALIEDEFQRETRSLVAGFLSAENTARAREELGIRTVQGNIWSQFDIDLQDGDGSIAYPYRPSREHFLRPARGDDRIDVAMLDGWTVDLVAARAAGMGPDGTGFNSRLGLGPIETLHRLPRADALAELRATSAAHLGARNVERNGLGWLTVNYEISEVHRGLETDPDLLDAWGGWLASLREEWPDLAVTPIADFGAEWSAANPDDAALAYLLQQEGSGVQASTLGERVTWFMCSDFRLGVVDGTSDPLVFDYTDYRPAAQEPTELGDRRWSLLGEINQKRTRPQDASQAIGSFLNAHPDVLSGLRTRWGTRAELAELLP</sequence>
<dbReference type="InterPro" id="IPR024334">
    <property type="entry name" value="DUF3863"/>
</dbReference>
<reference evidence="2" key="1">
    <citation type="submission" date="2024-05" db="EMBL/GenBank/DDBJ databases">
        <title>Herbiconiux sp. A18JL235.</title>
        <authorList>
            <person name="Zhang G."/>
        </authorList>
    </citation>
    <scope>NUCLEOTIDE SEQUENCE</scope>
    <source>
        <strain evidence="2">A18JL235</strain>
    </source>
</reference>
<name>A0AB39BFP1_9MICO</name>
<dbReference type="AlphaFoldDB" id="A0AB39BFP1"/>